<evidence type="ECO:0000256" key="2">
    <source>
        <dbReference type="ARBA" id="ARBA00022670"/>
    </source>
</evidence>
<feature type="domain" description="Subtilisin-like protease fibronectin type-III" evidence="11">
    <location>
        <begin position="636"/>
        <end position="693"/>
    </location>
</feature>
<dbReference type="InterPro" id="IPR023828">
    <property type="entry name" value="Peptidase_S8_Ser-AS"/>
</dbReference>
<name>A0A484M5I7_9ASTE</name>
<dbReference type="Proteomes" id="UP000595140">
    <property type="component" value="Unassembled WGS sequence"/>
</dbReference>
<evidence type="ECO:0000256" key="6">
    <source>
        <dbReference type="PROSITE-ProRule" id="PRU01240"/>
    </source>
</evidence>
<dbReference type="InterPro" id="IPR000209">
    <property type="entry name" value="Peptidase_S8/S53_dom"/>
</dbReference>
<dbReference type="GO" id="GO:0006508">
    <property type="term" value="P:proteolysis"/>
    <property type="evidence" value="ECO:0007669"/>
    <property type="project" value="UniProtKB-KW"/>
</dbReference>
<dbReference type="InterPro" id="IPR037045">
    <property type="entry name" value="S8pro/Inhibitor_I9_sf"/>
</dbReference>
<dbReference type="InterPro" id="IPR036852">
    <property type="entry name" value="Peptidase_S8/S53_dom_sf"/>
</dbReference>
<evidence type="ECO:0000256" key="4">
    <source>
        <dbReference type="ARBA" id="ARBA00022801"/>
    </source>
</evidence>
<feature type="domain" description="Peptidase S8/S53" evidence="8">
    <location>
        <begin position="252"/>
        <end position="556"/>
    </location>
</feature>
<evidence type="ECO:0000259" key="11">
    <source>
        <dbReference type="Pfam" id="PF17766"/>
    </source>
</evidence>
<dbReference type="AlphaFoldDB" id="A0A484M5I7"/>
<dbReference type="Pfam" id="PF02225">
    <property type="entry name" value="PA"/>
    <property type="match status" value="1"/>
</dbReference>
<keyword evidence="3" id="KW-0732">Signal</keyword>
<keyword evidence="13" id="KW-1185">Reference proteome</keyword>
<dbReference type="Pfam" id="PF05922">
    <property type="entry name" value="Inhibitor_I9"/>
    <property type="match status" value="1"/>
</dbReference>
<organism evidence="12 13">
    <name type="scientific">Cuscuta campestris</name>
    <dbReference type="NCBI Taxonomy" id="132261"/>
    <lineage>
        <taxon>Eukaryota</taxon>
        <taxon>Viridiplantae</taxon>
        <taxon>Streptophyta</taxon>
        <taxon>Embryophyta</taxon>
        <taxon>Tracheophyta</taxon>
        <taxon>Spermatophyta</taxon>
        <taxon>Magnoliopsida</taxon>
        <taxon>eudicotyledons</taxon>
        <taxon>Gunneridae</taxon>
        <taxon>Pentapetalae</taxon>
        <taxon>asterids</taxon>
        <taxon>lamiids</taxon>
        <taxon>Solanales</taxon>
        <taxon>Convolvulaceae</taxon>
        <taxon>Cuscuteae</taxon>
        <taxon>Cuscuta</taxon>
        <taxon>Cuscuta subgen. Grammica</taxon>
        <taxon>Cuscuta sect. Cleistogrammica</taxon>
    </lineage>
</organism>
<comment type="caution">
    <text evidence="6">Lacks conserved residue(s) required for the propagation of feature annotation.</text>
</comment>
<evidence type="ECO:0000259" key="10">
    <source>
        <dbReference type="Pfam" id="PF05922"/>
    </source>
</evidence>
<dbReference type="OrthoDB" id="206201at2759"/>
<evidence type="ECO:0000256" key="1">
    <source>
        <dbReference type="ARBA" id="ARBA00011073"/>
    </source>
</evidence>
<accession>A0A484M5I7</accession>
<dbReference type="PROSITE" id="PS51892">
    <property type="entry name" value="SUBTILASE"/>
    <property type="match status" value="1"/>
</dbReference>
<protein>
    <recommendedName>
        <fullName evidence="14">Peptidase S8/S53 domain-containing protein</fullName>
    </recommendedName>
</protein>
<evidence type="ECO:0000256" key="3">
    <source>
        <dbReference type="ARBA" id="ARBA00022729"/>
    </source>
</evidence>
<dbReference type="Gene3D" id="3.50.30.30">
    <property type="match status" value="1"/>
</dbReference>
<dbReference type="PROSITE" id="PS00136">
    <property type="entry name" value="SUBTILASE_ASP"/>
    <property type="match status" value="1"/>
</dbReference>
<dbReference type="PANTHER" id="PTHR10795">
    <property type="entry name" value="PROPROTEIN CONVERTASE SUBTILISIN/KEXIN"/>
    <property type="match status" value="1"/>
</dbReference>
<evidence type="ECO:0000259" key="9">
    <source>
        <dbReference type="Pfam" id="PF02225"/>
    </source>
</evidence>
<feature type="domain" description="Inhibitor I9" evidence="10">
    <location>
        <begin position="44"/>
        <end position="147"/>
    </location>
</feature>
<dbReference type="InterPro" id="IPR045051">
    <property type="entry name" value="SBT"/>
</dbReference>
<proteinExistence type="inferred from homology"/>
<dbReference type="Pfam" id="PF00082">
    <property type="entry name" value="Peptidase_S8"/>
    <property type="match status" value="1"/>
</dbReference>
<sequence>MKEMSQRGAKIMFFNTTMLFFILWAFSSLFTFSESSSHDDQQLYVVHMDPLPPAAAEMAASFSSNSPRTSWRRYEDVLDSVHHSSFAAAAAKTASPSPPPPPPPQLLYVYDTALSGFAAKLSGPQLESLKQHGGFISAVPDEILTLHTTRSPQFLGLRTGRGLWRARTLASDVIVGIIDTGIWPEHPSFRDNAPGGGRRTAVPTRWKGECEQGPRFSPSNCNNKLVGARIFYKGYESIVGRIDENATEYRSPRDSQDNIAIAAFGAIQKGVFVCTSAGNSGPLESSVGNTAPWMMTVAASSIGRSFPSIVELGNGNILRGESLYSGKPTKRLPLVYGKGKKGAEFCTNGTLYSGLVKGKIVVCERGINGRAEKGEVVKRADGAGMILINRVTDGEQVYADPHLLPAAGLGASAGIALKHYVTSNSTQTPTASIKFSGTVYGERAPVMASFSSRGPSAVSPEIIKPDVTSPVVNILAAWPPNGFTLQYMQVILIFIFRRGNSNKRSVEFNVLSGTSMSCPHVAGLAALLKSAHGDWSPAAIKSALMTTAYTRDREGAPIADSVAENSTSATPFVFGLGHVDPEKAADPGLIYDISARDYLNHLCGLNYSSAQIALVSREKFTWPGKGSMVNDLQPGDLNYPSFAVIFNGSVKSNRTLKRTVTNVGISRSIYTVHVTGPEGVSVIVEPKVLKFKKL</sequence>
<evidence type="ECO:0000313" key="13">
    <source>
        <dbReference type="Proteomes" id="UP000595140"/>
    </source>
</evidence>
<evidence type="ECO:0000313" key="12">
    <source>
        <dbReference type="EMBL" id="VFQ84023.1"/>
    </source>
</evidence>
<dbReference type="InterPro" id="IPR041469">
    <property type="entry name" value="Subtilisin-like_FN3"/>
</dbReference>
<dbReference type="InterPro" id="IPR003137">
    <property type="entry name" value="PA_domain"/>
</dbReference>
<evidence type="ECO:0000256" key="7">
    <source>
        <dbReference type="RuleBase" id="RU003355"/>
    </source>
</evidence>
<dbReference type="PRINTS" id="PR00723">
    <property type="entry name" value="SUBTILISIN"/>
</dbReference>
<dbReference type="InterPro" id="IPR010259">
    <property type="entry name" value="S8pro/Inhibitor_I9"/>
</dbReference>
<feature type="domain" description="PA" evidence="9">
    <location>
        <begin position="332"/>
        <end position="417"/>
    </location>
</feature>
<dbReference type="Gene3D" id="3.40.50.200">
    <property type="entry name" value="Peptidase S8/S53 domain"/>
    <property type="match status" value="2"/>
</dbReference>
<comment type="similarity">
    <text evidence="1 6 7">Belongs to the peptidase S8 family.</text>
</comment>
<evidence type="ECO:0008006" key="14">
    <source>
        <dbReference type="Google" id="ProtNLM"/>
    </source>
</evidence>
<reference evidence="12 13" key="1">
    <citation type="submission" date="2018-04" db="EMBL/GenBank/DDBJ databases">
        <authorList>
            <person name="Vogel A."/>
        </authorList>
    </citation>
    <scope>NUCLEOTIDE SEQUENCE [LARGE SCALE GENOMIC DNA]</scope>
</reference>
<dbReference type="GO" id="GO:0004252">
    <property type="term" value="F:serine-type endopeptidase activity"/>
    <property type="evidence" value="ECO:0007669"/>
    <property type="project" value="InterPro"/>
</dbReference>
<dbReference type="FunFam" id="3.50.30.30:FF:000005">
    <property type="entry name" value="subtilisin-like protease SBT1.5"/>
    <property type="match status" value="1"/>
</dbReference>
<dbReference type="InterPro" id="IPR015500">
    <property type="entry name" value="Peptidase_S8_subtilisin-rel"/>
</dbReference>
<dbReference type="EMBL" id="OOIL02002675">
    <property type="protein sequence ID" value="VFQ84023.1"/>
    <property type="molecule type" value="Genomic_DNA"/>
</dbReference>
<dbReference type="CDD" id="cd02120">
    <property type="entry name" value="PA_subtilisin_like"/>
    <property type="match status" value="1"/>
</dbReference>
<gene>
    <name evidence="12" type="ORF">CCAM_LOCUS25799</name>
</gene>
<evidence type="ECO:0000256" key="5">
    <source>
        <dbReference type="ARBA" id="ARBA00022825"/>
    </source>
</evidence>
<dbReference type="Gene3D" id="3.30.70.80">
    <property type="entry name" value="Peptidase S8 propeptide/proteinase inhibitor I9"/>
    <property type="match status" value="1"/>
</dbReference>
<keyword evidence="2 7" id="KW-0645">Protease</keyword>
<dbReference type="Pfam" id="PF17766">
    <property type="entry name" value="fn3_6"/>
    <property type="match status" value="1"/>
</dbReference>
<dbReference type="InterPro" id="IPR023827">
    <property type="entry name" value="Peptidase_S8_Asp-AS"/>
</dbReference>
<evidence type="ECO:0000259" key="8">
    <source>
        <dbReference type="Pfam" id="PF00082"/>
    </source>
</evidence>
<dbReference type="PROSITE" id="PS00138">
    <property type="entry name" value="SUBTILASE_SER"/>
    <property type="match status" value="1"/>
</dbReference>
<dbReference type="Gene3D" id="2.60.40.2310">
    <property type="match status" value="1"/>
</dbReference>
<dbReference type="SUPFAM" id="SSF52743">
    <property type="entry name" value="Subtilisin-like"/>
    <property type="match status" value="1"/>
</dbReference>
<keyword evidence="5 7" id="KW-0720">Serine protease</keyword>
<keyword evidence="4 7" id="KW-0378">Hydrolase</keyword>